<dbReference type="AlphaFoldDB" id="A0A0S6VZT7"/>
<gene>
    <name evidence="4" type="ORF">U14_03992</name>
</gene>
<comment type="cofactor">
    <cofactor evidence="1">
        <name>FAD</name>
        <dbReference type="ChEBI" id="CHEBI:57692"/>
    </cofactor>
    <text evidence="1">Binds 1 FAD per subunit.</text>
</comment>
<dbReference type="SUPFAM" id="SSF63380">
    <property type="entry name" value="Riboflavin synthase domain-like"/>
    <property type="match status" value="1"/>
</dbReference>
<dbReference type="GO" id="GO:0050660">
    <property type="term" value="F:flavin adenine dinucleotide binding"/>
    <property type="evidence" value="ECO:0007669"/>
    <property type="project" value="InterPro"/>
</dbReference>
<keyword evidence="2" id="KW-0479">Metal-binding</keyword>
<feature type="binding site" evidence="2">
    <location>
        <position position="236"/>
    </location>
    <ligand>
        <name>[2Fe-2S] cluster</name>
        <dbReference type="ChEBI" id="CHEBI:190135"/>
    </ligand>
</feature>
<proteinExistence type="predicted"/>
<evidence type="ECO:0000313" key="5">
    <source>
        <dbReference type="Proteomes" id="UP000030700"/>
    </source>
</evidence>
<dbReference type="InterPro" id="IPR019480">
    <property type="entry name" value="Dihydroorotate_DH_Fe-S-bd"/>
</dbReference>
<dbReference type="Gene3D" id="2.40.30.10">
    <property type="entry name" value="Translation factors"/>
    <property type="match status" value="1"/>
</dbReference>
<dbReference type="GO" id="GO:0051537">
    <property type="term" value="F:2 iron, 2 sulfur cluster binding"/>
    <property type="evidence" value="ECO:0007669"/>
    <property type="project" value="UniProtKB-KW"/>
</dbReference>
<dbReference type="InterPro" id="IPR050353">
    <property type="entry name" value="PyrK_electron_transfer"/>
</dbReference>
<protein>
    <submittedName>
        <fullName evidence="4">Oxidoreductase FAD/NAD(P)-binding domain protein</fullName>
    </submittedName>
</protein>
<dbReference type="PIRSF" id="PIRSF006816">
    <property type="entry name" value="Cyc3_hyd_g"/>
    <property type="match status" value="1"/>
</dbReference>
<keyword evidence="2" id="KW-0001">2Fe-2S</keyword>
<evidence type="ECO:0000256" key="1">
    <source>
        <dbReference type="PIRSR" id="PIRSR006816-1"/>
    </source>
</evidence>
<dbReference type="InterPro" id="IPR017938">
    <property type="entry name" value="Riboflavin_synthase-like_b-brl"/>
</dbReference>
<dbReference type="Pfam" id="PF00970">
    <property type="entry name" value="FAD_binding_6"/>
    <property type="match status" value="1"/>
</dbReference>
<dbReference type="NCBIfam" id="NF004862">
    <property type="entry name" value="PRK06222.1"/>
    <property type="match status" value="1"/>
</dbReference>
<dbReference type="Proteomes" id="UP000030700">
    <property type="component" value="Unassembled WGS sequence"/>
</dbReference>
<keyword evidence="2" id="KW-0408">Iron</keyword>
<dbReference type="InterPro" id="IPR001433">
    <property type="entry name" value="OxRdtase_FAD/NAD-bd"/>
</dbReference>
<reference evidence="4 5" key="1">
    <citation type="journal article" date="2015" name="PeerJ">
        <title>First genomic representation of candidate bacterial phylum KSB3 points to enhanced environmental sensing as a trigger of wastewater bulking.</title>
        <authorList>
            <person name="Sekiguchi Y."/>
            <person name="Ohashi A."/>
            <person name="Parks D.H."/>
            <person name="Yamauchi T."/>
            <person name="Tyson G.W."/>
            <person name="Hugenholtz P."/>
        </authorList>
    </citation>
    <scope>NUCLEOTIDE SEQUENCE [LARGE SCALE GENOMIC DNA]</scope>
</reference>
<dbReference type="InterPro" id="IPR008333">
    <property type="entry name" value="Cbr1-like_FAD-bd_dom"/>
</dbReference>
<comment type="cofactor">
    <cofactor evidence="2">
        <name>[2Fe-2S] cluster</name>
        <dbReference type="ChEBI" id="CHEBI:190135"/>
    </cofactor>
    <text evidence="2">Binds 1 [2Fe-2S] cluster per subunit.</text>
</comment>
<feature type="domain" description="FAD-binding FR-type" evidence="3">
    <location>
        <begin position="1"/>
        <end position="95"/>
    </location>
</feature>
<feature type="binding site" evidence="2">
    <location>
        <position position="224"/>
    </location>
    <ligand>
        <name>[2Fe-2S] cluster</name>
        <dbReference type="ChEBI" id="CHEBI:190135"/>
    </ligand>
</feature>
<name>A0A0S6VZT7_9BACT</name>
<dbReference type="PROSITE" id="PS51384">
    <property type="entry name" value="FAD_FR"/>
    <property type="match status" value="1"/>
</dbReference>
<dbReference type="EMBL" id="DF820459">
    <property type="protein sequence ID" value="GAK52736.1"/>
    <property type="molecule type" value="Genomic_DNA"/>
</dbReference>
<dbReference type="Pfam" id="PF10418">
    <property type="entry name" value="DHODB_Fe-S_bind"/>
    <property type="match status" value="1"/>
</dbReference>
<feature type="binding site" evidence="2">
    <location>
        <position position="221"/>
    </location>
    <ligand>
        <name>[2Fe-2S] cluster</name>
        <dbReference type="ChEBI" id="CHEBI:190135"/>
    </ligand>
</feature>
<dbReference type="CDD" id="cd06219">
    <property type="entry name" value="DHOD_e_trans_like1"/>
    <property type="match status" value="1"/>
</dbReference>
<dbReference type="GO" id="GO:0046872">
    <property type="term" value="F:metal ion binding"/>
    <property type="evidence" value="ECO:0007669"/>
    <property type="project" value="UniProtKB-KW"/>
</dbReference>
<sequence length="281" mass="30590">MPTIIQKRMLSPNVGWLEVEVPQIAKKRKAGQFVILRIDEQGERIPLTIADSNPEKGTITLICQSIGKTSTQLNSLQTGDTIRDIAGPLGQPSHLENFGTAVCVGGGVGIAVTYPIAKALKELGNTVISILGARTKDLLILEDEMRSASNEVRIATDDGSYGVKGFVTDQLKALIQERPVHFVLAIGPTIMMKAVSNVTREFGIKTMVSLNSIMIDGTGMCGGCRVTVGGRAKFVCVDGPEFDGHQVDFDELMLRQRMYLTEEKQSLDQFHQCQLDAQLSK</sequence>
<dbReference type="STRING" id="1499966.U14_03992"/>
<dbReference type="Gene3D" id="3.40.50.80">
    <property type="entry name" value="Nucleotide-binding domain of ferredoxin-NADP reductase (FNR) module"/>
    <property type="match status" value="1"/>
</dbReference>
<dbReference type="InterPro" id="IPR017927">
    <property type="entry name" value="FAD-bd_FR_type"/>
</dbReference>
<keyword evidence="1" id="KW-0274">FAD</keyword>
<dbReference type="InterPro" id="IPR012165">
    <property type="entry name" value="Cyt_c3_hydrogenase_gsu"/>
</dbReference>
<dbReference type="GO" id="GO:0016491">
    <property type="term" value="F:oxidoreductase activity"/>
    <property type="evidence" value="ECO:0007669"/>
    <property type="project" value="InterPro"/>
</dbReference>
<dbReference type="SUPFAM" id="SSF52343">
    <property type="entry name" value="Ferredoxin reductase-like, C-terminal NADP-linked domain"/>
    <property type="match status" value="1"/>
</dbReference>
<keyword evidence="2" id="KW-0411">Iron-sulfur</keyword>
<keyword evidence="5" id="KW-1185">Reference proteome</keyword>
<accession>A0A0S6VZT7</accession>
<dbReference type="PANTHER" id="PTHR43513:SF3">
    <property type="entry name" value="DIHYDROOROTATE DEHYDROGENASE B (NAD(+)), ELECTRON TRANSFER SUBUNIT-RELATED"/>
    <property type="match status" value="1"/>
</dbReference>
<dbReference type="PANTHER" id="PTHR43513">
    <property type="entry name" value="DIHYDROOROTATE DEHYDROGENASE B (NAD(+)), ELECTRON TRANSFER SUBUNIT"/>
    <property type="match status" value="1"/>
</dbReference>
<dbReference type="HOGENOM" id="CLU_003827_1_0_0"/>
<dbReference type="Pfam" id="PF00175">
    <property type="entry name" value="NAD_binding_1"/>
    <property type="match status" value="1"/>
</dbReference>
<evidence type="ECO:0000313" key="4">
    <source>
        <dbReference type="EMBL" id="GAK52736.1"/>
    </source>
</evidence>
<keyword evidence="1" id="KW-0285">Flavoprotein</keyword>
<organism evidence="4 5">
    <name type="scientific">Candidatus Moduliflexus flocculans</name>
    <dbReference type="NCBI Taxonomy" id="1499966"/>
    <lineage>
        <taxon>Bacteria</taxon>
        <taxon>Candidatus Moduliflexota</taxon>
        <taxon>Candidatus Moduliflexia</taxon>
        <taxon>Candidatus Moduliflexales</taxon>
        <taxon>Candidatus Moduliflexaceae</taxon>
    </lineage>
</organism>
<evidence type="ECO:0000256" key="2">
    <source>
        <dbReference type="PIRSR" id="PIRSR006816-2"/>
    </source>
</evidence>
<dbReference type="InterPro" id="IPR039261">
    <property type="entry name" value="FNR_nucleotide-bd"/>
</dbReference>
<evidence type="ECO:0000259" key="3">
    <source>
        <dbReference type="PROSITE" id="PS51384"/>
    </source>
</evidence>
<feature type="binding site" evidence="1">
    <location>
        <begin position="62"/>
        <end position="64"/>
    </location>
    <ligand>
        <name>FAD</name>
        <dbReference type="ChEBI" id="CHEBI:57692"/>
    </ligand>
</feature>
<dbReference type="GO" id="GO:0006221">
    <property type="term" value="P:pyrimidine nucleotide biosynthetic process"/>
    <property type="evidence" value="ECO:0007669"/>
    <property type="project" value="InterPro"/>
</dbReference>